<dbReference type="OrthoDB" id="1110630at2"/>
<dbReference type="PANTHER" id="PTHR35807:SF1">
    <property type="entry name" value="TRANSCRIPTIONAL REGULATOR REDD"/>
    <property type="match status" value="1"/>
</dbReference>
<evidence type="ECO:0008006" key="4">
    <source>
        <dbReference type="Google" id="ProtNLM"/>
    </source>
</evidence>
<dbReference type="InterPro" id="IPR051677">
    <property type="entry name" value="AfsR-DnrI-RedD_regulator"/>
</dbReference>
<protein>
    <recommendedName>
        <fullName evidence="4">DNA-binding SARP family transcriptional activator</fullName>
    </recommendedName>
</protein>
<dbReference type="EMBL" id="QGGO01000004">
    <property type="protein sequence ID" value="PWK28190.1"/>
    <property type="molecule type" value="Genomic_DNA"/>
</dbReference>
<dbReference type="Gene3D" id="2.60.120.560">
    <property type="entry name" value="Exo-inulinase, domain 1"/>
    <property type="match status" value="1"/>
</dbReference>
<feature type="transmembrane region" description="Helical" evidence="1">
    <location>
        <begin position="562"/>
        <end position="580"/>
    </location>
</feature>
<sequence>MWKSLFKSKFLYIFFIGLIINQEVIGQEYGLEFLGHEVVIDKRTSLILGKEKSFCSDENTALEFDLKFKPKVSSYFGYVFRIIDDDNRNIDLLFQSDSKGKKQHFRIVSAGQDIKIGRQLDSAALYSKWNHFKIFIQDNQLQFYCNNQLFGKGILPFKFNKCFKIYAGECSNPKFLTSDALPMFLRNIILKSDDEITHHWTLKEVFGNSSLDIIGQNQAIAKNPQWLLKDHYEWKLLKKIKFKGNSSFAFDEKSHQIIINSNLRSYFLNTNNDVFSSKDFVSQHAKFTFGDAGIYLKNQQKLINVRLNEQKIFNYNQAQNSWDISPNEQFNLTEYWHHNKYIYPNDTAMAFIGGYGQFKYKNRVQKFSFNTQKWSDIVLKGDEIQPRYMFGLGHYGATKSFIFGGFGSKSGDQGLSPQNYYDLFEIDWQTNTSKKVYQLSQPDDPFVVASSLIVNDNKKTFYGLIYNQLTLSSSLQLIEGSLTNPTFTRISKEIPYKFMDVSSFADLYYDQENQKLFCVTSFFDRTPVDSTEISIYSLNFPPTNLTVYPQNKTQFNKANSQWWILGIVGLTGLFIGIWYFRKKKTKQKKVVKIIQEDLKIESKKVAEAPKIIVQTESLKEEKNAETGKISLFGTFKVINNQEVDLTNQFSPLLKEMFLFILLNSIRWNKGIESSKLNELFWYDKSTNSARNNRSVNITKLKSIFEQLSGIQINKDSGNWKIIFEPSQVNIDYYEIQNLTQSKKVLSNAQVKKLLAIINQGSFLSNLEYEWLDDFKGEISNKIIDVLLAYSEQLTVEDDAEKIVEIADNIFKFDSIDEKAMSLKCKSLIHLGKHSLAKSSYEKFAKDYQRLYSEEYTIPYREFLDL</sequence>
<dbReference type="PANTHER" id="PTHR35807">
    <property type="entry name" value="TRANSCRIPTIONAL REGULATOR REDD-RELATED"/>
    <property type="match status" value="1"/>
</dbReference>
<dbReference type="GO" id="GO:0006355">
    <property type="term" value="P:regulation of DNA-templated transcription"/>
    <property type="evidence" value="ECO:0007669"/>
    <property type="project" value="TreeGrafter"/>
</dbReference>
<keyword evidence="1" id="KW-0812">Transmembrane</keyword>
<dbReference type="Proteomes" id="UP000245489">
    <property type="component" value="Unassembled WGS sequence"/>
</dbReference>
<proteinExistence type="predicted"/>
<dbReference type="GO" id="GO:0003677">
    <property type="term" value="F:DNA binding"/>
    <property type="evidence" value="ECO:0007669"/>
    <property type="project" value="TreeGrafter"/>
</dbReference>
<name>A0A316EY35_9BACT</name>
<dbReference type="SUPFAM" id="SSF117281">
    <property type="entry name" value="Kelch motif"/>
    <property type="match status" value="1"/>
</dbReference>
<keyword evidence="1" id="KW-1133">Transmembrane helix</keyword>
<comment type="caution">
    <text evidence="2">The sequence shown here is derived from an EMBL/GenBank/DDBJ whole genome shotgun (WGS) entry which is preliminary data.</text>
</comment>
<dbReference type="InterPro" id="IPR015915">
    <property type="entry name" value="Kelch-typ_b-propeller"/>
</dbReference>
<reference evidence="2 3" key="1">
    <citation type="submission" date="2018-05" db="EMBL/GenBank/DDBJ databases">
        <title>Genomic Encyclopedia of Archaeal and Bacterial Type Strains, Phase II (KMG-II): from individual species to whole genera.</title>
        <authorList>
            <person name="Goeker M."/>
        </authorList>
    </citation>
    <scope>NUCLEOTIDE SEQUENCE [LARGE SCALE GENOMIC DNA]</scope>
    <source>
        <strain evidence="2 3">DSM 22214</strain>
    </source>
</reference>
<organism evidence="2 3">
    <name type="scientific">Arcicella aurantiaca</name>
    <dbReference type="NCBI Taxonomy" id="591202"/>
    <lineage>
        <taxon>Bacteria</taxon>
        <taxon>Pseudomonadati</taxon>
        <taxon>Bacteroidota</taxon>
        <taxon>Cytophagia</taxon>
        <taxon>Cytophagales</taxon>
        <taxon>Flectobacillaceae</taxon>
        <taxon>Arcicella</taxon>
    </lineage>
</organism>
<dbReference type="AlphaFoldDB" id="A0A316EY35"/>
<keyword evidence="1" id="KW-0472">Membrane</keyword>
<gene>
    <name evidence="2" type="ORF">LV89_00969</name>
</gene>
<evidence type="ECO:0000256" key="1">
    <source>
        <dbReference type="SAM" id="Phobius"/>
    </source>
</evidence>
<evidence type="ECO:0000313" key="2">
    <source>
        <dbReference type="EMBL" id="PWK28190.1"/>
    </source>
</evidence>
<accession>A0A316EY35</accession>
<dbReference type="RefSeq" id="WP_109741749.1">
    <property type="nucleotide sequence ID" value="NZ_QGGO01000004.1"/>
</dbReference>
<dbReference type="Gene3D" id="2.120.10.80">
    <property type="entry name" value="Kelch-type beta propeller"/>
    <property type="match status" value="1"/>
</dbReference>
<evidence type="ECO:0000313" key="3">
    <source>
        <dbReference type="Proteomes" id="UP000245489"/>
    </source>
</evidence>
<keyword evidence="3" id="KW-1185">Reference proteome</keyword>